<protein>
    <submittedName>
        <fullName evidence="1">Uncharacterized protein</fullName>
    </submittedName>
</protein>
<dbReference type="EMBL" id="WJXA01000007">
    <property type="protein sequence ID" value="KAF7138750.1"/>
    <property type="molecule type" value="Genomic_DNA"/>
</dbReference>
<reference evidence="1" key="1">
    <citation type="submission" date="2019-11" db="EMBL/GenBank/DDBJ databases">
        <authorList>
            <person name="Liu Y."/>
            <person name="Hou J."/>
            <person name="Li T.-Q."/>
            <person name="Guan C.-H."/>
            <person name="Wu X."/>
            <person name="Wu H.-Z."/>
            <person name="Ling F."/>
            <person name="Zhang R."/>
            <person name="Shi X.-G."/>
            <person name="Ren J.-P."/>
            <person name="Chen E.-F."/>
            <person name="Sun J.-M."/>
        </authorList>
    </citation>
    <scope>NUCLEOTIDE SEQUENCE</scope>
    <source>
        <strain evidence="1">Adult_tree_wgs_1</strain>
        <tissue evidence="1">Leaves</tissue>
    </source>
</reference>
<dbReference type="PANTHER" id="PTHR36400:SF1">
    <property type="entry name" value="RIBOSOMAL PROTEIN L35"/>
    <property type="match status" value="1"/>
</dbReference>
<accession>A0A834GTL6</accession>
<gene>
    <name evidence="1" type="ORF">RHSIM_Rhsim07G0136500</name>
</gene>
<sequence>MHRWCTKLRSLSLLHCSTHKPTLLSLSSSPSTYRLLHSSPQLLYRPLASTVISPNLKLLFNASSASHPSLLNQAVCSHPLPHISLIQVRHRTKKEKREKTKKFKPWTPVTSKLKKTKMKCYSSYKGRFRVMNDGTIRRWKEGKRHNAHLKVCVFFFLLSRFWLSSCLKLWNGGIRVEMLDVVHIDYANMARQFQTVGIRIDLLKNLHRTNLLCFELVILPSGNRSLASARELSSQGELGKVELTRRARHDYATQCLKWYSSSRCTASVTLHDVSGVVLSESKSAKRRLRLPGIVPLAYAKVMKKLNFCG</sequence>
<organism evidence="1 2">
    <name type="scientific">Rhododendron simsii</name>
    <name type="common">Sims's rhododendron</name>
    <dbReference type="NCBI Taxonomy" id="118357"/>
    <lineage>
        <taxon>Eukaryota</taxon>
        <taxon>Viridiplantae</taxon>
        <taxon>Streptophyta</taxon>
        <taxon>Embryophyta</taxon>
        <taxon>Tracheophyta</taxon>
        <taxon>Spermatophyta</taxon>
        <taxon>Magnoliopsida</taxon>
        <taxon>eudicotyledons</taxon>
        <taxon>Gunneridae</taxon>
        <taxon>Pentapetalae</taxon>
        <taxon>asterids</taxon>
        <taxon>Ericales</taxon>
        <taxon>Ericaceae</taxon>
        <taxon>Ericoideae</taxon>
        <taxon>Rhodoreae</taxon>
        <taxon>Rhododendron</taxon>
    </lineage>
</organism>
<dbReference type="InterPro" id="IPR037229">
    <property type="entry name" value="Ribosomal_bL35_sf"/>
</dbReference>
<proteinExistence type="predicted"/>
<evidence type="ECO:0000313" key="1">
    <source>
        <dbReference type="EMBL" id="KAF7138750.1"/>
    </source>
</evidence>
<dbReference type="PANTHER" id="PTHR36400">
    <property type="entry name" value="RIBOSOMAL PROTEIN L35"/>
    <property type="match status" value="1"/>
</dbReference>
<dbReference type="AlphaFoldDB" id="A0A834GTL6"/>
<dbReference type="OrthoDB" id="512750at2759"/>
<dbReference type="SUPFAM" id="SSF143034">
    <property type="entry name" value="L35p-like"/>
    <property type="match status" value="1"/>
</dbReference>
<name>A0A834GTL6_RHOSS</name>
<keyword evidence="2" id="KW-1185">Reference proteome</keyword>
<dbReference type="Proteomes" id="UP000626092">
    <property type="component" value="Unassembled WGS sequence"/>
</dbReference>
<evidence type="ECO:0000313" key="2">
    <source>
        <dbReference type="Proteomes" id="UP000626092"/>
    </source>
</evidence>
<comment type="caution">
    <text evidence="1">The sequence shown here is derived from an EMBL/GenBank/DDBJ whole genome shotgun (WGS) entry which is preliminary data.</text>
</comment>